<evidence type="ECO:0008006" key="4">
    <source>
        <dbReference type="Google" id="ProtNLM"/>
    </source>
</evidence>
<dbReference type="GO" id="GO:0016788">
    <property type="term" value="F:hydrolase activity, acting on ester bonds"/>
    <property type="evidence" value="ECO:0007669"/>
    <property type="project" value="UniProtKB-ARBA"/>
</dbReference>
<accession>Q2ILM4</accession>
<dbReference type="InterPro" id="IPR036514">
    <property type="entry name" value="SGNH_hydro_sf"/>
</dbReference>
<protein>
    <recommendedName>
        <fullName evidence="4">AlgX/AlgJ SGNH hydrolase-like domain-containing protein</fullName>
    </recommendedName>
</protein>
<name>Q2ILM4_ANADE</name>
<keyword evidence="1" id="KW-0812">Transmembrane</keyword>
<dbReference type="Proteomes" id="UP000001935">
    <property type="component" value="Chromosome"/>
</dbReference>
<evidence type="ECO:0000313" key="3">
    <source>
        <dbReference type="Proteomes" id="UP000001935"/>
    </source>
</evidence>
<dbReference type="SUPFAM" id="SSF52266">
    <property type="entry name" value="SGNH hydrolase"/>
    <property type="match status" value="1"/>
</dbReference>
<keyword evidence="1" id="KW-1133">Transmembrane helix</keyword>
<dbReference type="EMBL" id="CP000251">
    <property type="protein sequence ID" value="ABC82551.1"/>
    <property type="molecule type" value="Genomic_DNA"/>
</dbReference>
<sequence>MRAVRRSGRVPGSGDCSGATPERILQSMFLAQLQRFLRPAVGVVLPTLIVCAVLLEVGLRARGRLPSNVTDGIFVAHGEAYRLKPNQSKLSTTPSYSCTVNTNALGLRDAAPGPRLLAAPYVAWMGDSATFANGVEYEQSFVGLLGDRWRPSGIEVVNLAVGGHHIQEQEELLRDFVRAAPRRPEGVVVVFTPQLMALFEERYHDLVVRSGYIFQGRNWLPSYALVTLGNTSSAYCFFRDGLRKLQARYLPARGGGAAELLGMYARSFPAVAPEATRRMEDRISELDDGIRALGATPVHVYLPTAIDLRAGEILAADPRAGGDFALDHYRDALRRQSARSGVRFVDLTPPLRAEYAKGQPLWFSQDMHYNAATHVVIADALFELMGRAAWAGPRGAAAPADEPRRAAAMIPARVAE</sequence>
<dbReference type="STRING" id="290397.Adeh_2781"/>
<feature type="transmembrane region" description="Helical" evidence="1">
    <location>
        <begin position="36"/>
        <end position="55"/>
    </location>
</feature>
<dbReference type="KEGG" id="ade:Adeh_2781"/>
<proteinExistence type="predicted"/>
<evidence type="ECO:0000313" key="2">
    <source>
        <dbReference type="EMBL" id="ABC82551.1"/>
    </source>
</evidence>
<organism evidence="2 3">
    <name type="scientific">Anaeromyxobacter dehalogenans (strain 2CP-C)</name>
    <dbReference type="NCBI Taxonomy" id="290397"/>
    <lineage>
        <taxon>Bacteria</taxon>
        <taxon>Pseudomonadati</taxon>
        <taxon>Myxococcota</taxon>
        <taxon>Myxococcia</taxon>
        <taxon>Myxococcales</taxon>
        <taxon>Cystobacterineae</taxon>
        <taxon>Anaeromyxobacteraceae</taxon>
        <taxon>Anaeromyxobacter</taxon>
    </lineage>
</organism>
<dbReference type="AlphaFoldDB" id="Q2ILM4"/>
<keyword evidence="1" id="KW-0472">Membrane</keyword>
<dbReference type="HOGENOM" id="CLU_659940_0_0_7"/>
<reference evidence="2 3" key="1">
    <citation type="submission" date="2006-01" db="EMBL/GenBank/DDBJ databases">
        <title>Complete sequence of Anaeromyxobacter dehalogenans 2CP-C.</title>
        <authorList>
            <consortium name="US DOE Joint Genome Institute"/>
            <person name="Copeland A."/>
            <person name="Lucas S."/>
            <person name="Lapidus A."/>
            <person name="Barry K."/>
            <person name="Detter J.C."/>
            <person name="Glavina T."/>
            <person name="Hammon N."/>
            <person name="Israni S."/>
            <person name="Pitluck S."/>
            <person name="Brettin T."/>
            <person name="Bruce D."/>
            <person name="Han C."/>
            <person name="Tapia R."/>
            <person name="Gilna P."/>
            <person name="Kiss H."/>
            <person name="Schmutz J."/>
            <person name="Larimer F."/>
            <person name="Land M."/>
            <person name="Kyrpides N."/>
            <person name="Anderson I."/>
            <person name="Sanford R.A."/>
            <person name="Ritalahti K.M."/>
            <person name="Thomas H.S."/>
            <person name="Kirby J.R."/>
            <person name="Zhulin I.B."/>
            <person name="Loeffler F.E."/>
            <person name="Richardson P."/>
        </authorList>
    </citation>
    <scope>NUCLEOTIDE SEQUENCE [LARGE SCALE GENOMIC DNA]</scope>
    <source>
        <strain evidence="2 3">2CP-C</strain>
    </source>
</reference>
<gene>
    <name evidence="2" type="ordered locus">Adeh_2781</name>
</gene>
<dbReference type="Gene3D" id="3.40.50.1110">
    <property type="entry name" value="SGNH hydrolase"/>
    <property type="match status" value="1"/>
</dbReference>
<evidence type="ECO:0000256" key="1">
    <source>
        <dbReference type="SAM" id="Phobius"/>
    </source>
</evidence>